<feature type="transmembrane region" description="Helical" evidence="9">
    <location>
        <begin position="329"/>
        <end position="347"/>
    </location>
</feature>
<keyword evidence="9" id="KW-0812">Transmembrane</keyword>
<feature type="transmembrane region" description="Helical" evidence="9">
    <location>
        <begin position="544"/>
        <end position="563"/>
    </location>
</feature>
<keyword evidence="12" id="KW-1185">Reference proteome</keyword>
<dbReference type="InterPro" id="IPR045175">
    <property type="entry name" value="M28_fam"/>
</dbReference>
<feature type="transmembrane region" description="Helical" evidence="9">
    <location>
        <begin position="402"/>
        <end position="421"/>
    </location>
</feature>
<evidence type="ECO:0000256" key="5">
    <source>
        <dbReference type="ARBA" id="ARBA00022554"/>
    </source>
</evidence>
<dbReference type="Pfam" id="PF04389">
    <property type="entry name" value="Peptidase_M28"/>
    <property type="match status" value="1"/>
</dbReference>
<evidence type="ECO:0000256" key="7">
    <source>
        <dbReference type="ARBA" id="ARBA00023180"/>
    </source>
</evidence>
<evidence type="ECO:0000259" key="10">
    <source>
        <dbReference type="Pfam" id="PF04389"/>
    </source>
</evidence>
<comment type="similarity">
    <text evidence="3">Belongs to the peptidase M28 family.</text>
</comment>
<comment type="caution">
    <text evidence="11">The sequence shown here is derived from an EMBL/GenBank/DDBJ whole genome shotgun (WGS) entry which is preliminary data.</text>
</comment>
<evidence type="ECO:0000313" key="12">
    <source>
        <dbReference type="Proteomes" id="UP001501175"/>
    </source>
</evidence>
<dbReference type="PANTHER" id="PTHR12147:SF58">
    <property type="entry name" value="VACUOLAR MEMBRANE PROTEASE"/>
    <property type="match status" value="1"/>
</dbReference>
<evidence type="ECO:0000313" key="11">
    <source>
        <dbReference type="EMBL" id="GAA4453500.1"/>
    </source>
</evidence>
<feature type="transmembrane region" description="Helical" evidence="9">
    <location>
        <begin position="508"/>
        <end position="532"/>
    </location>
</feature>
<comment type="subcellular location">
    <subcellularLocation>
        <location evidence="2">Vacuole membrane</location>
        <topology evidence="2">Multi-pass membrane protein</topology>
    </subcellularLocation>
</comment>
<evidence type="ECO:0000256" key="4">
    <source>
        <dbReference type="ARBA" id="ARBA00017435"/>
    </source>
</evidence>
<dbReference type="Proteomes" id="UP001501175">
    <property type="component" value="Unassembled WGS sequence"/>
</dbReference>
<dbReference type="EMBL" id="BAABHD010000022">
    <property type="protein sequence ID" value="GAA4453500.1"/>
    <property type="molecule type" value="Genomic_DNA"/>
</dbReference>
<evidence type="ECO:0000256" key="9">
    <source>
        <dbReference type="SAM" id="Phobius"/>
    </source>
</evidence>
<feature type="transmembrane region" description="Helical" evidence="9">
    <location>
        <begin position="426"/>
        <end position="447"/>
    </location>
</feature>
<feature type="domain" description="Peptidase M28" evidence="10">
    <location>
        <begin position="106"/>
        <end position="293"/>
    </location>
</feature>
<reference evidence="12" key="1">
    <citation type="journal article" date="2019" name="Int. J. Syst. Evol. Microbiol.">
        <title>The Global Catalogue of Microorganisms (GCM) 10K type strain sequencing project: providing services to taxonomists for standard genome sequencing and annotation.</title>
        <authorList>
            <consortium name="The Broad Institute Genomics Platform"/>
            <consortium name="The Broad Institute Genome Sequencing Center for Infectious Disease"/>
            <person name="Wu L."/>
            <person name="Ma J."/>
        </authorList>
    </citation>
    <scope>NUCLEOTIDE SEQUENCE [LARGE SCALE GENOMIC DNA]</scope>
    <source>
        <strain evidence="12">JCM 17927</strain>
    </source>
</reference>
<comment type="function">
    <text evidence="1">May be involved in vacuolar sorting and osmoregulation.</text>
</comment>
<dbReference type="InterPro" id="IPR007484">
    <property type="entry name" value="Peptidase_M28"/>
</dbReference>
<gene>
    <name evidence="11" type="ORF">GCM10023189_18650</name>
</gene>
<keyword evidence="6 9" id="KW-1133">Transmembrane helix</keyword>
<accession>A0ABP8MS31</accession>
<dbReference type="Gene3D" id="3.40.630.10">
    <property type="entry name" value="Zn peptidases"/>
    <property type="match status" value="1"/>
</dbReference>
<dbReference type="SUPFAM" id="SSF53187">
    <property type="entry name" value="Zn-dependent exopeptidases"/>
    <property type="match status" value="1"/>
</dbReference>
<evidence type="ECO:0000256" key="6">
    <source>
        <dbReference type="ARBA" id="ARBA00022989"/>
    </source>
</evidence>
<dbReference type="RefSeq" id="WP_345242808.1">
    <property type="nucleotide sequence ID" value="NZ_BAABHD010000022.1"/>
</dbReference>
<keyword evidence="7" id="KW-0325">Glycoprotein</keyword>
<evidence type="ECO:0000256" key="2">
    <source>
        <dbReference type="ARBA" id="ARBA00004128"/>
    </source>
</evidence>
<evidence type="ECO:0000256" key="1">
    <source>
        <dbReference type="ARBA" id="ARBA00003273"/>
    </source>
</evidence>
<proteinExistence type="inferred from homology"/>
<keyword evidence="5" id="KW-0926">Vacuole</keyword>
<evidence type="ECO:0000256" key="8">
    <source>
        <dbReference type="ARBA" id="ARBA00031512"/>
    </source>
</evidence>
<feature type="transmembrane region" description="Helical" evidence="9">
    <location>
        <begin position="483"/>
        <end position="502"/>
    </location>
</feature>
<feature type="transmembrane region" description="Helical" evidence="9">
    <location>
        <begin position="453"/>
        <end position="471"/>
    </location>
</feature>
<protein>
    <recommendedName>
        <fullName evidence="4">Vacuolar membrane protease</fullName>
    </recommendedName>
    <alternativeName>
        <fullName evidence="8">FXNA-related family protease 1</fullName>
    </alternativeName>
</protein>
<name>A0ABP8MS31_9BACT</name>
<keyword evidence="9" id="KW-0472">Membrane</keyword>
<sequence length="770" mass="85302">MPQPRLLLAIFVLLALTGFSVWSTLLVRPPEARPASALANEFSAERAMQYIRRIAAVPHAMGTPAHAQVRGYLVDEMRRLGLQPEVQERTVSAEAFGASRTGYVYNIIGRLKGRTAGKAVLLMAHYDSQPNTPGAADDGAGVAAILETARALRQGPPLQNDVIFLLTDGEEYGLFGASAFLRHRLAKDVGLVINLEARGNSGPSMTFEISPENGWVIEEFAKAAPYPFASSLMYEVYRALPNDTDFSVFREAGYTGVNSAFADGFVHYHKLTDSPDNLNQNSLQHHGDNMLALTRHFGTISLTQTKAPDKVFFNPAGSWLVQYPMTLNGLWIALVTGLLIGVLIAGLRRKAITLPQVLGGFLLYLVMLVIVAGSIFLINRLILRLLPYTHPFNGVYSSNLFWVAYLLVATGLFLLVSRLALRRLRVFSLTMGVYLLLYGLTLTLFAFVPSATFVFLFPLLFCLVGTLIVFVQNRHRQETSLPYVSILLIALLPAIFMLMPIVRLLTVIFALQLPVASVGLFLLVLGLAFPLLMVSERQTNWRRIPILSLLLLLAGVLQTVWAIQQEQPGPEHPLHSHVGYYLNADNGQAWWASDYQTTDDWNRQFFPNPTTGTLAEFYPMASAVYLKDKAQPIPVQPPVAQLISDSAAGQDHVLTIRLHSPRQAAHVQIVLLPQQESDVFAVTMNGERLLRKFTDTPEGPAFYILFNGLPVSKEVTLLVQLKKDSPLRLLLYDQSIGLPQQLVKTPMPAHVIPEQGRTSNITVVRKAYQF</sequence>
<dbReference type="PANTHER" id="PTHR12147">
    <property type="entry name" value="METALLOPEPTIDASE M28 FAMILY MEMBER"/>
    <property type="match status" value="1"/>
</dbReference>
<feature type="transmembrane region" description="Helical" evidence="9">
    <location>
        <begin position="359"/>
        <end position="382"/>
    </location>
</feature>
<organism evidence="11 12">
    <name type="scientific">Nibrella saemangeumensis</name>
    <dbReference type="NCBI Taxonomy" id="1084526"/>
    <lineage>
        <taxon>Bacteria</taxon>
        <taxon>Pseudomonadati</taxon>
        <taxon>Bacteroidota</taxon>
        <taxon>Cytophagia</taxon>
        <taxon>Cytophagales</taxon>
        <taxon>Spirosomataceae</taxon>
        <taxon>Nibrella</taxon>
    </lineage>
</organism>
<evidence type="ECO:0000256" key="3">
    <source>
        <dbReference type="ARBA" id="ARBA00010918"/>
    </source>
</evidence>